<dbReference type="InterPro" id="IPR052035">
    <property type="entry name" value="ZnF_BED_domain_contain"/>
</dbReference>
<proteinExistence type="predicted"/>
<organism evidence="7 8">
    <name type="scientific">Kalanchoe fedtschenkoi</name>
    <name type="common">Lavender scallops</name>
    <name type="synonym">South American air plant</name>
    <dbReference type="NCBI Taxonomy" id="63787"/>
    <lineage>
        <taxon>Eukaryota</taxon>
        <taxon>Viridiplantae</taxon>
        <taxon>Streptophyta</taxon>
        <taxon>Embryophyta</taxon>
        <taxon>Tracheophyta</taxon>
        <taxon>Spermatophyta</taxon>
        <taxon>Magnoliopsida</taxon>
        <taxon>eudicotyledons</taxon>
        <taxon>Gunneridae</taxon>
        <taxon>Pentapetalae</taxon>
        <taxon>Saxifragales</taxon>
        <taxon>Crassulaceae</taxon>
        <taxon>Kalanchoe</taxon>
    </lineage>
</organism>
<dbReference type="PANTHER" id="PTHR46481:SF10">
    <property type="entry name" value="ZINC FINGER BED DOMAIN-CONTAINING PROTEIN 39"/>
    <property type="match status" value="1"/>
</dbReference>
<evidence type="ECO:0000256" key="1">
    <source>
        <dbReference type="ARBA" id="ARBA00004123"/>
    </source>
</evidence>
<evidence type="ECO:0000313" key="7">
    <source>
        <dbReference type="EnsemblPlants" id="Kaladp0926s0016.1.v1.1"/>
    </source>
</evidence>
<accession>A0A7N1A9I4</accession>
<protein>
    <submittedName>
        <fullName evidence="7">Uncharacterized protein</fullName>
    </submittedName>
</protein>
<evidence type="ECO:0000256" key="5">
    <source>
        <dbReference type="ARBA" id="ARBA00023242"/>
    </source>
</evidence>
<dbReference type="GO" id="GO:0008270">
    <property type="term" value="F:zinc ion binding"/>
    <property type="evidence" value="ECO:0007669"/>
    <property type="project" value="UniProtKB-KW"/>
</dbReference>
<dbReference type="OMA" id="LFMITID"/>
<dbReference type="EnsemblPlants" id="Kaladp0926s0016.1.v1.1">
    <property type="protein sequence ID" value="Kaladp0926s0016.1.v1.1"/>
    <property type="gene ID" value="Kaladp0926s0016.v1.1"/>
</dbReference>
<keyword evidence="3" id="KW-0863">Zinc-finger</keyword>
<evidence type="ECO:0000256" key="2">
    <source>
        <dbReference type="ARBA" id="ARBA00022723"/>
    </source>
</evidence>
<keyword evidence="4" id="KW-0862">Zinc</keyword>
<keyword evidence="5" id="KW-0539">Nucleus</keyword>
<dbReference type="Proteomes" id="UP000594263">
    <property type="component" value="Unplaced"/>
</dbReference>
<evidence type="ECO:0000256" key="6">
    <source>
        <dbReference type="SAM" id="MobiDB-lite"/>
    </source>
</evidence>
<dbReference type="GO" id="GO:0005634">
    <property type="term" value="C:nucleus"/>
    <property type="evidence" value="ECO:0007669"/>
    <property type="project" value="UniProtKB-SubCell"/>
</dbReference>
<evidence type="ECO:0000313" key="8">
    <source>
        <dbReference type="Proteomes" id="UP000594263"/>
    </source>
</evidence>
<evidence type="ECO:0000256" key="3">
    <source>
        <dbReference type="ARBA" id="ARBA00022771"/>
    </source>
</evidence>
<dbReference type="AlphaFoldDB" id="A0A7N1A9I4"/>
<name>A0A7N1A9I4_KALFE</name>
<comment type="subcellular location">
    <subcellularLocation>
        <location evidence="1">Nucleus</location>
    </subcellularLocation>
</comment>
<feature type="region of interest" description="Disordered" evidence="6">
    <location>
        <begin position="1"/>
        <end position="21"/>
    </location>
</feature>
<keyword evidence="2" id="KW-0479">Metal-binding</keyword>
<feature type="compositionally biased region" description="Polar residues" evidence="6">
    <location>
        <begin position="1"/>
        <end position="14"/>
    </location>
</feature>
<dbReference type="SUPFAM" id="SSF53098">
    <property type="entry name" value="Ribonuclease H-like"/>
    <property type="match status" value="1"/>
</dbReference>
<reference evidence="7" key="1">
    <citation type="submission" date="2021-01" db="UniProtKB">
        <authorList>
            <consortium name="EnsemblPlants"/>
        </authorList>
    </citation>
    <scope>IDENTIFICATION</scope>
</reference>
<dbReference type="PANTHER" id="PTHR46481">
    <property type="entry name" value="ZINC FINGER BED DOMAIN-CONTAINING PROTEIN 4"/>
    <property type="match status" value="1"/>
</dbReference>
<keyword evidence="8" id="KW-1185">Reference proteome</keyword>
<dbReference type="Gramene" id="Kaladp0926s0016.1.v1.1">
    <property type="protein sequence ID" value="Kaladp0926s0016.1.v1.1"/>
    <property type="gene ID" value="Kaladp0926s0016.v1.1"/>
</dbReference>
<evidence type="ECO:0000256" key="4">
    <source>
        <dbReference type="ARBA" id="ARBA00022833"/>
    </source>
</evidence>
<dbReference type="InterPro" id="IPR012337">
    <property type="entry name" value="RNaseH-like_sf"/>
</dbReference>
<sequence length="238" mass="27927">MSELGGQSNEGSVSHNEDDDVRIPSKRRKRYEIWLGFEIFTRNSLEFAKCKYWKVLKKKIINFQHIEYPHDGPALSKVLRDSTLDWNIDRKLFSLVVDNASANDWMVKDLKLWLCQKSLRPLEGVLFHVRCSAHILNLIVFDGLKMIKETIGKIRKNVRYLTHWNYDKQKFENAKKHCKLENMKKVPSDVFTRWNSTYLMLEAADLKDAFSRLSEIDSNMSIIQQTMNGNMLSYFVSA</sequence>